<keyword evidence="4" id="KW-0614">Plasmid</keyword>
<dbReference type="SUPFAM" id="SSF52540">
    <property type="entry name" value="P-loop containing nucleoside triphosphate hydrolases"/>
    <property type="match status" value="1"/>
</dbReference>
<keyword evidence="2" id="KW-0067">ATP-binding</keyword>
<gene>
    <name evidence="4" type="ORF">P4B07_32100</name>
</gene>
<dbReference type="InterPro" id="IPR027417">
    <property type="entry name" value="P-loop_NTPase"/>
</dbReference>
<reference evidence="4 5" key="1">
    <citation type="submission" date="2023-03" db="EMBL/GenBank/DDBJ databases">
        <title>Comparative genome and transcriptome analysis combination mining strategies for increasing vitamin B12 production of Ensifer adhaerens strain.</title>
        <authorList>
            <person name="Yongheng L."/>
        </authorList>
    </citation>
    <scope>NUCLEOTIDE SEQUENCE [LARGE SCALE GENOMIC DNA]</scope>
    <source>
        <strain evidence="4 5">Casida A-T305</strain>
        <plasmid evidence="4 5">unnamedB</plasmid>
    </source>
</reference>
<dbReference type="PROSITE" id="PS50125">
    <property type="entry name" value="GUANYLATE_CYCLASE_2"/>
    <property type="match status" value="2"/>
</dbReference>
<evidence type="ECO:0000313" key="4">
    <source>
        <dbReference type="EMBL" id="WFP94452.1"/>
    </source>
</evidence>
<dbReference type="Proteomes" id="UP001214094">
    <property type="component" value="Plasmid unnamedB"/>
</dbReference>
<dbReference type="Pfam" id="PF13191">
    <property type="entry name" value="AAA_16"/>
    <property type="match status" value="1"/>
</dbReference>
<dbReference type="Gene3D" id="3.30.70.1230">
    <property type="entry name" value="Nucleotide cyclase"/>
    <property type="match status" value="2"/>
</dbReference>
<dbReference type="SUPFAM" id="SSF55073">
    <property type="entry name" value="Nucleotide cyclase"/>
    <property type="match status" value="2"/>
</dbReference>
<dbReference type="RefSeq" id="WP_034798147.1">
    <property type="nucleotide sequence ID" value="NZ_CP015882.1"/>
</dbReference>
<organism evidence="4 5">
    <name type="scientific">Ensifer adhaerens</name>
    <name type="common">Sinorhizobium morelense</name>
    <dbReference type="NCBI Taxonomy" id="106592"/>
    <lineage>
        <taxon>Bacteria</taxon>
        <taxon>Pseudomonadati</taxon>
        <taxon>Pseudomonadota</taxon>
        <taxon>Alphaproteobacteria</taxon>
        <taxon>Hyphomicrobiales</taxon>
        <taxon>Rhizobiaceae</taxon>
        <taxon>Sinorhizobium/Ensifer group</taxon>
        <taxon>Ensifer</taxon>
    </lineage>
</organism>
<dbReference type="CDD" id="cd07302">
    <property type="entry name" value="CHD"/>
    <property type="match status" value="2"/>
</dbReference>
<dbReference type="InterPro" id="IPR029787">
    <property type="entry name" value="Nucleotide_cyclase"/>
</dbReference>
<evidence type="ECO:0000256" key="2">
    <source>
        <dbReference type="ARBA" id="ARBA00022840"/>
    </source>
</evidence>
<feature type="domain" description="Guanylate cyclase" evidence="3">
    <location>
        <begin position="36"/>
        <end position="173"/>
    </location>
</feature>
<proteinExistence type="predicted"/>
<protein>
    <submittedName>
        <fullName evidence="4">AAA family ATPase</fullName>
    </submittedName>
</protein>
<dbReference type="Gene3D" id="3.40.50.300">
    <property type="entry name" value="P-loop containing nucleotide triphosphate hydrolases"/>
    <property type="match status" value="1"/>
</dbReference>
<dbReference type="GeneID" id="29523221"/>
<evidence type="ECO:0000259" key="3">
    <source>
        <dbReference type="PROSITE" id="PS50125"/>
    </source>
</evidence>
<feature type="domain" description="Guanylate cyclase" evidence="3">
    <location>
        <begin position="312"/>
        <end position="387"/>
    </location>
</feature>
<dbReference type="PANTHER" id="PTHR16305:SF28">
    <property type="entry name" value="GUANYLATE CYCLASE DOMAIN-CONTAINING PROTEIN"/>
    <property type="match status" value="1"/>
</dbReference>
<dbReference type="PANTHER" id="PTHR16305">
    <property type="entry name" value="TESTICULAR SOLUBLE ADENYLYL CYCLASE"/>
    <property type="match status" value="1"/>
</dbReference>
<name>A0ABY8HQS6_ENSAD</name>
<dbReference type="InterPro" id="IPR001054">
    <property type="entry name" value="A/G_cyclase"/>
</dbReference>
<dbReference type="EMBL" id="CP121310">
    <property type="protein sequence ID" value="WFP94452.1"/>
    <property type="molecule type" value="Genomic_DNA"/>
</dbReference>
<dbReference type="InterPro" id="IPR041664">
    <property type="entry name" value="AAA_16"/>
</dbReference>
<accession>A0ABY8HQS6</accession>
<dbReference type="Pfam" id="PF00211">
    <property type="entry name" value="Guanylate_cyc"/>
    <property type="match status" value="1"/>
</dbReference>
<geneLocation type="plasmid" evidence="4 5">
    <name>unnamedB</name>
</geneLocation>
<evidence type="ECO:0000313" key="5">
    <source>
        <dbReference type="Proteomes" id="UP001214094"/>
    </source>
</evidence>
<keyword evidence="1" id="KW-0547">Nucleotide-binding</keyword>
<keyword evidence="5" id="KW-1185">Reference proteome</keyword>
<sequence>METIAKSLEGFLPLNLLGRLHGSHGERPSAVEFPAAVIFVDVSRYTALVEQLARRGKEGLVQIPKLLSISYARCADHVCDRGGEVLLFAGDSLLAYWPADETGLARAVKSAAECAEAICKESREQRNPGAGEIGPTLHIGIGAGQLWAAAIGGQPVWNLVAGGDAVVQAASAQTLAHRWEVVLSPEAANALTDGEANARAPAAAPAHPHIAHEWLVAFLPMQLQELLGPSPTMMGIEPASPNALAEGNVHRDARLDTLAEIRPVSVIFVRIIGLQHQDAQALVRHQNLCATLQAISHRYGGPPGELLFDDKGLVYLCAFGTRGTFHRDDPARAVDAARAIGRHITEMGLAVSVGVATGEALFRVVGSTRRRQLMVLGTPVNRAARLVTTVSNDVLCDAPTERASRASFDFEQRGTVQLAGLGDVAPVFRPLEPKSRALSAATLIGRERELAFLQHAFEETRGGSSRLVVILGEPGIGKSRLAATFTENLHAAGVAIAVTLAERDDRRSSLLAWRRVLETLLGLPAESDGLVLLESITARIRTAPWIADRLPLLNDLLAIEIEQNEGTRHLEGAHRADATMRLLGDILGVLAPRPFALVLEDSQWLDSASWRLVEWVLGSVPSLLLVLCVRSEEVPEDLKQLRRRVEAAGEAGTETEEPARRYRILELEELDDGTVCELVSRTLGEVPPQQELARRVAALAGGNPFFAEEIALTLKSEGLIAVRDGLWRSIRPLEDLQYFEGVERVIRERVDRLDSTSQDVIKAAAVIGRSFTFAELEALLKEELNAEGLGSAVERLVDAHLVRRLGQAGSYEFRHDQTRDVVYGSMPGDLRSRLHASLAHWLERSRIEAMGGDLAVLVQHFEAADNKEKVVKYADLAAARALQVGAFREVEFFLGICMAHEPKPQDWTPEQRLQAVRWRRKLAEAHYSRGDIHAQGIAVRNALKAAGQPVPVSSSATLVRLAARSLRLAAQQMLPETAKLARREDRLSWEREMARCLNQAALVDYFELRFTRGMCNLVGAVARAERTGRTIEMAVAASQLGCGFGMMGWRSGCRYFMERAERIATELSDTAIHAHVCNLDALWQLGRGEWAGVDARLEQGQQFCLRAGDQLRWCNAQGMRFWSLYYRGEQAALEPTATALLSRAQNAGNIQQEIWALRCKALCVLHTDQPREAVDILRLIGSAMLGSVDLAAQISAKGALALALARTGRHAESVQAAAETLQLVKLMRRPSSHSTLVGISGAAEVFLRGREAGLAHAYDEWPRWEAQALRELKRYARAFPIGVPQLALWSGVSLWLEGKEAGAMSVWKDGMAAAQHLSLRRDEAMIAAELRRRRDRL</sequence>
<evidence type="ECO:0000256" key="1">
    <source>
        <dbReference type="ARBA" id="ARBA00022741"/>
    </source>
</evidence>